<proteinExistence type="predicted"/>
<reference evidence="1" key="2">
    <citation type="journal article" date="2015" name="Data Brief">
        <title>Shoot transcriptome of the giant reed, Arundo donax.</title>
        <authorList>
            <person name="Barrero R.A."/>
            <person name="Guerrero F.D."/>
            <person name="Moolhuijzen P."/>
            <person name="Goolsby J.A."/>
            <person name="Tidwell J."/>
            <person name="Bellgard S.E."/>
            <person name="Bellgard M.I."/>
        </authorList>
    </citation>
    <scope>NUCLEOTIDE SEQUENCE</scope>
    <source>
        <tissue evidence="1">Shoot tissue taken approximately 20 cm above the soil surface</tissue>
    </source>
</reference>
<accession>A0A0A8Z4Y1</accession>
<evidence type="ECO:0000313" key="1">
    <source>
        <dbReference type="EMBL" id="JAD34459.1"/>
    </source>
</evidence>
<dbReference type="EMBL" id="GBRH01263436">
    <property type="protein sequence ID" value="JAD34459.1"/>
    <property type="molecule type" value="Transcribed_RNA"/>
</dbReference>
<name>A0A0A8Z4Y1_ARUDO</name>
<protein>
    <submittedName>
        <fullName evidence="1">Uncharacterized protein</fullName>
    </submittedName>
</protein>
<reference evidence="1" key="1">
    <citation type="submission" date="2014-09" db="EMBL/GenBank/DDBJ databases">
        <authorList>
            <person name="Magalhaes I.L.F."/>
            <person name="Oliveira U."/>
            <person name="Santos F.R."/>
            <person name="Vidigal T.H.D.A."/>
            <person name="Brescovit A.D."/>
            <person name="Santos A.J."/>
        </authorList>
    </citation>
    <scope>NUCLEOTIDE SEQUENCE</scope>
    <source>
        <tissue evidence="1">Shoot tissue taken approximately 20 cm above the soil surface</tissue>
    </source>
</reference>
<sequence length="24" mass="2758">MNNQSLLRNKSFCGFIIDVSLRSD</sequence>
<organism evidence="1">
    <name type="scientific">Arundo donax</name>
    <name type="common">Giant reed</name>
    <name type="synonym">Donax arundinaceus</name>
    <dbReference type="NCBI Taxonomy" id="35708"/>
    <lineage>
        <taxon>Eukaryota</taxon>
        <taxon>Viridiplantae</taxon>
        <taxon>Streptophyta</taxon>
        <taxon>Embryophyta</taxon>
        <taxon>Tracheophyta</taxon>
        <taxon>Spermatophyta</taxon>
        <taxon>Magnoliopsida</taxon>
        <taxon>Liliopsida</taxon>
        <taxon>Poales</taxon>
        <taxon>Poaceae</taxon>
        <taxon>PACMAD clade</taxon>
        <taxon>Arundinoideae</taxon>
        <taxon>Arundineae</taxon>
        <taxon>Arundo</taxon>
    </lineage>
</organism>
<dbReference type="AlphaFoldDB" id="A0A0A8Z4Y1"/>